<reference evidence="4 5" key="1">
    <citation type="submission" date="2019-09" db="EMBL/GenBank/DDBJ databases">
        <title>Draft genome sequence of Ginsengibacter sp. BR5-29.</title>
        <authorList>
            <person name="Im W.-T."/>
        </authorList>
    </citation>
    <scope>NUCLEOTIDE SEQUENCE [LARGE SCALE GENOMIC DNA]</scope>
    <source>
        <strain evidence="4 5">BR5-29</strain>
    </source>
</reference>
<dbReference type="EMBL" id="VYQF01000008">
    <property type="protein sequence ID" value="KAA9036332.1"/>
    <property type="molecule type" value="Genomic_DNA"/>
</dbReference>
<evidence type="ECO:0000313" key="4">
    <source>
        <dbReference type="EMBL" id="KAA9036332.1"/>
    </source>
</evidence>
<sequence>MFEWKHKKLLLIVSLVIIIAASAFIISARNTSIDFSTQVKPILNQNCITCHGGVRRQGNFSLLFRSEALKKTKSGKYAIVPGHADRSEMIRRIKLTDPEDRMPYKHKPLSKDDIDILTKWINQGAKWGDHWAYVPVKNEEVPVPKSSFFGLIPGKKIDWVKNDIDYFIYDKLKKENLQPSPEADKATLLRRVSLDITGLPPTESLANQFLIDNSNDAYEKLVDSLLASQHYGERFTSMWLDLARYADTKGYERDDSRSIWRYRDYLINAFNEDKPYDQFLIEQLAGDLLPGATDEQLIATAFNRNTMTNDEGGTDNEEFRTAAVIDRVNTTWQALMGTTFACVQCHSHPYDPFKHEEYYKFLAFYNDTRDEDTQADYPLLRTYKKEDSAKLIHLVDWFNKNGYKQRAEEIYTFLKTWQPAINSLTADSFVNSELSDTKWLIFRNHAIARLKKVDLEQKSELIYRFNAFTSDGVYTIHLDRPDGPVLKTIAVQKTKAWTITSVNFPVASGVHDLYLTYINPGLKKPDASGMIFDWFYFTQPLPGNDKEGYVEVKKTFWELLNASVETTPVMMDNPMDMHRTTHVFVKGNWLVKGDVVEPGVPESLNPFPNKAPRNRLGMALWLTSKQNPLTARTMVNRIWEQLFGKGLVETLEDMGTQGAVPTHRELLDYLSWHFMNDYKWSVKKLIKEIVLSATYRQDARVTKELAEKDPFNNYYARGSRVRLSAEEIHDQALAVSGLLSEKMFGPSVMPWQPAGIWLSPWSGQYWVNSKDGDQYRRAVYTYWKRTAPYPAMISFDGASREACMARRIVTNTPLQALVTLNDSFYLDASRHFAYRMIEKAGIKDVAKTIQCGYQMALEKPITPPKLAALEKLYKKAYNEFAKNEEKTCELIGEKNEHDNPETASLVIVANAILNLDELITKN</sequence>
<dbReference type="InterPro" id="IPR011429">
    <property type="entry name" value="Cyt_c_Planctomycete-type"/>
</dbReference>
<dbReference type="InterPro" id="IPR036909">
    <property type="entry name" value="Cyt_c-like_dom_sf"/>
</dbReference>
<dbReference type="Pfam" id="PF07583">
    <property type="entry name" value="PSCyt2"/>
    <property type="match status" value="1"/>
</dbReference>
<dbReference type="Gene3D" id="2.60.120.260">
    <property type="entry name" value="Galactose-binding domain-like"/>
    <property type="match status" value="1"/>
</dbReference>
<feature type="domain" description="DUF1549" evidence="1">
    <location>
        <begin position="164"/>
        <end position="369"/>
    </location>
</feature>
<dbReference type="PANTHER" id="PTHR35889:SF3">
    <property type="entry name" value="F-BOX DOMAIN-CONTAINING PROTEIN"/>
    <property type="match status" value="1"/>
</dbReference>
<dbReference type="InterPro" id="IPR008979">
    <property type="entry name" value="Galactose-bd-like_sf"/>
</dbReference>
<dbReference type="Pfam" id="PF07587">
    <property type="entry name" value="PSD1"/>
    <property type="match status" value="1"/>
</dbReference>
<evidence type="ECO:0000259" key="2">
    <source>
        <dbReference type="Pfam" id="PF07587"/>
    </source>
</evidence>
<proteinExistence type="predicted"/>
<name>A0A5J5IBZ6_9BACT</name>
<gene>
    <name evidence="4" type="ORF">FW778_19045</name>
</gene>
<dbReference type="SUPFAM" id="SSF49785">
    <property type="entry name" value="Galactose-binding domain-like"/>
    <property type="match status" value="1"/>
</dbReference>
<dbReference type="InterPro" id="IPR022655">
    <property type="entry name" value="DUF1553"/>
</dbReference>
<keyword evidence="5" id="KW-1185">Reference proteome</keyword>
<dbReference type="InterPro" id="IPR011444">
    <property type="entry name" value="DUF1549"/>
</dbReference>
<organism evidence="4 5">
    <name type="scientific">Ginsengibacter hankyongi</name>
    <dbReference type="NCBI Taxonomy" id="2607284"/>
    <lineage>
        <taxon>Bacteria</taxon>
        <taxon>Pseudomonadati</taxon>
        <taxon>Bacteroidota</taxon>
        <taxon>Chitinophagia</taxon>
        <taxon>Chitinophagales</taxon>
        <taxon>Chitinophagaceae</taxon>
        <taxon>Ginsengibacter</taxon>
    </lineage>
</organism>
<feature type="domain" description="Cytochrome C Planctomycete-type" evidence="3">
    <location>
        <begin position="47"/>
        <end position="103"/>
    </location>
</feature>
<evidence type="ECO:0000259" key="1">
    <source>
        <dbReference type="Pfam" id="PF07583"/>
    </source>
</evidence>
<dbReference type="CDD" id="cd04084">
    <property type="entry name" value="CBM6_xylanase-like"/>
    <property type="match status" value="1"/>
</dbReference>
<accession>A0A5J5IBZ6</accession>
<dbReference type="GO" id="GO:0009055">
    <property type="term" value="F:electron transfer activity"/>
    <property type="evidence" value="ECO:0007669"/>
    <property type="project" value="InterPro"/>
</dbReference>
<evidence type="ECO:0000313" key="5">
    <source>
        <dbReference type="Proteomes" id="UP000326903"/>
    </source>
</evidence>
<feature type="domain" description="DUF1553" evidence="2">
    <location>
        <begin position="614"/>
        <end position="872"/>
    </location>
</feature>
<evidence type="ECO:0000259" key="3">
    <source>
        <dbReference type="Pfam" id="PF07635"/>
    </source>
</evidence>
<dbReference type="RefSeq" id="WP_150416455.1">
    <property type="nucleotide sequence ID" value="NZ_VYQF01000008.1"/>
</dbReference>
<dbReference type="Proteomes" id="UP000326903">
    <property type="component" value="Unassembled WGS sequence"/>
</dbReference>
<dbReference type="AlphaFoldDB" id="A0A5J5IBZ6"/>
<dbReference type="GO" id="GO:0020037">
    <property type="term" value="F:heme binding"/>
    <property type="evidence" value="ECO:0007669"/>
    <property type="project" value="InterPro"/>
</dbReference>
<comment type="caution">
    <text evidence="4">The sequence shown here is derived from an EMBL/GenBank/DDBJ whole genome shotgun (WGS) entry which is preliminary data.</text>
</comment>
<dbReference type="Pfam" id="PF07635">
    <property type="entry name" value="PSCyt1"/>
    <property type="match status" value="1"/>
</dbReference>
<dbReference type="PANTHER" id="PTHR35889">
    <property type="entry name" value="CYCLOINULO-OLIGOSACCHARIDE FRUCTANOTRANSFERASE-RELATED"/>
    <property type="match status" value="1"/>
</dbReference>
<protein>
    <submittedName>
        <fullName evidence="4">DUF1553 domain-containing protein</fullName>
    </submittedName>
</protein>
<dbReference type="SUPFAM" id="SSF46626">
    <property type="entry name" value="Cytochrome c"/>
    <property type="match status" value="1"/>
</dbReference>